<evidence type="ECO:0000313" key="3">
    <source>
        <dbReference type="Proteomes" id="UP000544122"/>
    </source>
</evidence>
<protein>
    <submittedName>
        <fullName evidence="2">Uncharacterized protein</fullName>
    </submittedName>
</protein>
<feature type="compositionally biased region" description="Low complexity" evidence="1">
    <location>
        <begin position="81"/>
        <end position="94"/>
    </location>
</feature>
<keyword evidence="3" id="KW-1185">Reference proteome</keyword>
<accession>A0A7Y4GRC7</accession>
<reference evidence="2 3" key="1">
    <citation type="submission" date="2020-03" db="EMBL/GenBank/DDBJ databases">
        <title>Bradyrhizobium diversity isolated from nodules of Indigofera sp.</title>
        <authorList>
            <person name="Klepa M."/>
            <person name="Helene L."/>
            <person name="Hungria M."/>
        </authorList>
    </citation>
    <scope>NUCLEOTIDE SEQUENCE [LARGE SCALE GENOMIC DNA]</scope>
    <source>
        <strain evidence="2 3">WSM 1791</strain>
    </source>
</reference>
<evidence type="ECO:0000256" key="1">
    <source>
        <dbReference type="SAM" id="MobiDB-lite"/>
    </source>
</evidence>
<dbReference type="Proteomes" id="UP000544122">
    <property type="component" value="Unassembled WGS sequence"/>
</dbReference>
<dbReference type="AlphaFoldDB" id="A0A7Y4GRC7"/>
<dbReference type="EMBL" id="JAAVLX010000004">
    <property type="protein sequence ID" value="NOJ40580.1"/>
    <property type="molecule type" value="Genomic_DNA"/>
</dbReference>
<sequence length="102" mass="10659">MVALSGPAAVAQNLDQGKPASKLFAEGCASCHRSARGLAKGRFHLTLYLFLQKHYSSGSSSAWALTSYLESIDSGKRVAAKPQAASAASRSSMRPPAPVPAR</sequence>
<comment type="caution">
    <text evidence="2">The sequence shown here is derived from an EMBL/GenBank/DDBJ whole genome shotgun (WGS) entry which is preliminary data.</text>
</comment>
<proteinExistence type="predicted"/>
<name>A0A7Y4GRC7_9BRAD</name>
<evidence type="ECO:0000313" key="2">
    <source>
        <dbReference type="EMBL" id="NOJ40580.1"/>
    </source>
</evidence>
<feature type="region of interest" description="Disordered" evidence="1">
    <location>
        <begin position="81"/>
        <end position="102"/>
    </location>
</feature>
<organism evidence="2 3">
    <name type="scientific">Bradyrhizobium australiense</name>
    <dbReference type="NCBI Taxonomy" id="2721161"/>
    <lineage>
        <taxon>Bacteria</taxon>
        <taxon>Pseudomonadati</taxon>
        <taxon>Pseudomonadota</taxon>
        <taxon>Alphaproteobacteria</taxon>
        <taxon>Hyphomicrobiales</taxon>
        <taxon>Nitrobacteraceae</taxon>
        <taxon>Bradyrhizobium</taxon>
    </lineage>
</organism>
<gene>
    <name evidence="2" type="ORF">HCN58_13395</name>
</gene>